<organism evidence="1 2">
    <name type="scientific">Mycena alexandri</name>
    <dbReference type="NCBI Taxonomy" id="1745969"/>
    <lineage>
        <taxon>Eukaryota</taxon>
        <taxon>Fungi</taxon>
        <taxon>Dikarya</taxon>
        <taxon>Basidiomycota</taxon>
        <taxon>Agaricomycotina</taxon>
        <taxon>Agaricomycetes</taxon>
        <taxon>Agaricomycetidae</taxon>
        <taxon>Agaricales</taxon>
        <taxon>Marasmiineae</taxon>
        <taxon>Mycenaceae</taxon>
        <taxon>Mycena</taxon>
    </lineage>
</organism>
<evidence type="ECO:0000313" key="2">
    <source>
        <dbReference type="Proteomes" id="UP001218188"/>
    </source>
</evidence>
<protein>
    <submittedName>
        <fullName evidence="1">Uncharacterized protein</fullName>
    </submittedName>
</protein>
<sequence>MERIRMKRAIDQLEHDSTSNLGIETGCGECLRVWSFTAGNFEVLRDGKTSGKTASDWTLVSRLSGRTLVAEGSTDVRETEGARRMGLRSTEEIEKSRMQDKVGTYRGYEHANCSNILPQPLRDRDSGEMNRREAEWSQMVAKRADGSQTGLRWVSDGEAKAQIHCILATYINTRTIEFWAQENYWSATDYQRVWLNLDNLRIKELAKVWQNLAVAQMSDRQCIQFERENAAPDRNAYGSERKRQWSSTKGSPARLKVDSVMIAKKILESFGPNSLSTGSFVLQCDISIQIALAASPNVTGCTLPFAGPANYKQIVIIQILRILMSSLIHDHAYLNREIDTEQETQFGTDGHACC</sequence>
<comment type="caution">
    <text evidence="1">The sequence shown here is derived from an EMBL/GenBank/DDBJ whole genome shotgun (WGS) entry which is preliminary data.</text>
</comment>
<accession>A0AAD6S323</accession>
<dbReference type="AlphaFoldDB" id="A0AAD6S323"/>
<gene>
    <name evidence="1" type="ORF">C8F04DRAFT_1197757</name>
</gene>
<evidence type="ECO:0000313" key="1">
    <source>
        <dbReference type="EMBL" id="KAJ7019361.1"/>
    </source>
</evidence>
<reference evidence="1" key="1">
    <citation type="submission" date="2023-03" db="EMBL/GenBank/DDBJ databases">
        <title>Massive genome expansion in bonnet fungi (Mycena s.s.) driven by repeated elements and novel gene families across ecological guilds.</title>
        <authorList>
            <consortium name="Lawrence Berkeley National Laboratory"/>
            <person name="Harder C.B."/>
            <person name="Miyauchi S."/>
            <person name="Viragh M."/>
            <person name="Kuo A."/>
            <person name="Thoen E."/>
            <person name="Andreopoulos B."/>
            <person name="Lu D."/>
            <person name="Skrede I."/>
            <person name="Drula E."/>
            <person name="Henrissat B."/>
            <person name="Morin E."/>
            <person name="Kohler A."/>
            <person name="Barry K."/>
            <person name="LaButti K."/>
            <person name="Morin E."/>
            <person name="Salamov A."/>
            <person name="Lipzen A."/>
            <person name="Mereny Z."/>
            <person name="Hegedus B."/>
            <person name="Baldrian P."/>
            <person name="Stursova M."/>
            <person name="Weitz H."/>
            <person name="Taylor A."/>
            <person name="Grigoriev I.V."/>
            <person name="Nagy L.G."/>
            <person name="Martin F."/>
            <person name="Kauserud H."/>
        </authorList>
    </citation>
    <scope>NUCLEOTIDE SEQUENCE</scope>
    <source>
        <strain evidence="1">CBHHK200</strain>
    </source>
</reference>
<name>A0AAD6S323_9AGAR</name>
<dbReference type="Proteomes" id="UP001218188">
    <property type="component" value="Unassembled WGS sequence"/>
</dbReference>
<dbReference type="EMBL" id="JARJCM010000296">
    <property type="protein sequence ID" value="KAJ7019361.1"/>
    <property type="molecule type" value="Genomic_DNA"/>
</dbReference>
<keyword evidence="2" id="KW-1185">Reference proteome</keyword>
<proteinExistence type="predicted"/>